<evidence type="ECO:0000313" key="3">
    <source>
        <dbReference type="EMBL" id="PPQ71890.1"/>
    </source>
</evidence>
<feature type="region of interest" description="Disordered" evidence="1">
    <location>
        <begin position="385"/>
        <end position="458"/>
    </location>
</feature>
<feature type="compositionally biased region" description="Polar residues" evidence="1">
    <location>
        <begin position="430"/>
        <end position="441"/>
    </location>
</feature>
<feature type="region of interest" description="Disordered" evidence="1">
    <location>
        <begin position="222"/>
        <end position="241"/>
    </location>
</feature>
<gene>
    <name evidence="3" type="ORF">CVT24_006864</name>
</gene>
<feature type="compositionally biased region" description="Polar residues" evidence="1">
    <location>
        <begin position="226"/>
        <end position="237"/>
    </location>
</feature>
<feature type="compositionally biased region" description="Polar residues" evidence="1">
    <location>
        <begin position="385"/>
        <end position="403"/>
    </location>
</feature>
<dbReference type="AlphaFoldDB" id="A0A409W061"/>
<dbReference type="SMART" id="SM00463">
    <property type="entry name" value="SMR"/>
    <property type="match status" value="1"/>
</dbReference>
<dbReference type="PANTHER" id="PTHR46535">
    <property type="entry name" value="NEDD4-BINDING PROTEIN 2"/>
    <property type="match status" value="1"/>
</dbReference>
<feature type="domain" description="Smr" evidence="2">
    <location>
        <begin position="584"/>
        <end position="657"/>
    </location>
</feature>
<evidence type="ECO:0000313" key="4">
    <source>
        <dbReference type="Proteomes" id="UP000284842"/>
    </source>
</evidence>
<comment type="caution">
    <text evidence="3">The sequence shown here is derived from an EMBL/GenBank/DDBJ whole genome shotgun (WGS) entry which is preliminary data.</text>
</comment>
<feature type="compositionally biased region" description="Low complexity" evidence="1">
    <location>
        <begin position="95"/>
        <end position="108"/>
    </location>
</feature>
<dbReference type="GO" id="GO:0005634">
    <property type="term" value="C:nucleus"/>
    <property type="evidence" value="ECO:0007669"/>
    <property type="project" value="TreeGrafter"/>
</dbReference>
<accession>A0A409W061</accession>
<name>A0A409W061_9AGAR</name>
<dbReference type="GO" id="GO:0004519">
    <property type="term" value="F:endonuclease activity"/>
    <property type="evidence" value="ECO:0007669"/>
    <property type="project" value="TreeGrafter"/>
</dbReference>
<evidence type="ECO:0000259" key="2">
    <source>
        <dbReference type="PROSITE" id="PS50828"/>
    </source>
</evidence>
<dbReference type="InterPro" id="IPR052772">
    <property type="entry name" value="Endo/PolyKinase_Domain-Protein"/>
</dbReference>
<dbReference type="InterPro" id="IPR002625">
    <property type="entry name" value="Smr_dom"/>
</dbReference>
<evidence type="ECO:0000256" key="1">
    <source>
        <dbReference type="SAM" id="MobiDB-lite"/>
    </source>
</evidence>
<dbReference type="PROSITE" id="PS50828">
    <property type="entry name" value="SMR"/>
    <property type="match status" value="1"/>
</dbReference>
<dbReference type="EMBL" id="NHTK01005895">
    <property type="protein sequence ID" value="PPQ71890.1"/>
    <property type="molecule type" value="Genomic_DNA"/>
</dbReference>
<reference evidence="3 4" key="1">
    <citation type="journal article" date="2018" name="Evol. Lett.">
        <title>Horizontal gene cluster transfer increased hallucinogenic mushroom diversity.</title>
        <authorList>
            <person name="Reynolds H.T."/>
            <person name="Vijayakumar V."/>
            <person name="Gluck-Thaler E."/>
            <person name="Korotkin H.B."/>
            <person name="Matheny P.B."/>
            <person name="Slot J.C."/>
        </authorList>
    </citation>
    <scope>NUCLEOTIDE SEQUENCE [LARGE SCALE GENOMIC DNA]</scope>
    <source>
        <strain evidence="3 4">2629</strain>
    </source>
</reference>
<dbReference type="InterPro" id="IPR036063">
    <property type="entry name" value="Smr_dom_sf"/>
</dbReference>
<feature type="region of interest" description="Disordered" evidence="1">
    <location>
        <begin position="184"/>
        <end position="214"/>
    </location>
</feature>
<dbReference type="STRING" id="181874.A0A409W061"/>
<dbReference type="Proteomes" id="UP000284842">
    <property type="component" value="Unassembled WGS sequence"/>
</dbReference>
<dbReference type="SMART" id="SM01162">
    <property type="entry name" value="DUF1771"/>
    <property type="match status" value="1"/>
</dbReference>
<dbReference type="PANTHER" id="PTHR46535:SF1">
    <property type="entry name" value="NEDD4-BINDING PROTEIN 2"/>
    <property type="match status" value="1"/>
</dbReference>
<organism evidence="3 4">
    <name type="scientific">Panaeolus cyanescens</name>
    <dbReference type="NCBI Taxonomy" id="181874"/>
    <lineage>
        <taxon>Eukaryota</taxon>
        <taxon>Fungi</taxon>
        <taxon>Dikarya</taxon>
        <taxon>Basidiomycota</taxon>
        <taxon>Agaricomycotina</taxon>
        <taxon>Agaricomycetes</taxon>
        <taxon>Agaricomycetidae</taxon>
        <taxon>Agaricales</taxon>
        <taxon>Agaricineae</taxon>
        <taxon>Galeropsidaceae</taxon>
        <taxon>Panaeolus</taxon>
    </lineage>
</organism>
<dbReference type="OrthoDB" id="4080456at2759"/>
<feature type="region of interest" description="Disordered" evidence="1">
    <location>
        <begin position="80"/>
        <end position="108"/>
    </location>
</feature>
<keyword evidence="4" id="KW-1185">Reference proteome</keyword>
<dbReference type="InterPro" id="IPR013899">
    <property type="entry name" value="DUF1771"/>
</dbReference>
<dbReference type="Pfam" id="PF01713">
    <property type="entry name" value="Smr"/>
    <property type="match status" value="1"/>
</dbReference>
<feature type="compositionally biased region" description="Pro residues" evidence="1">
    <location>
        <begin position="407"/>
        <end position="425"/>
    </location>
</feature>
<dbReference type="InParanoid" id="A0A409W061"/>
<sequence length="657" mass="71853">MPVSEQSLFDSLIKDFSPTLDSSLIAALLAEIERDEHGKPSQPTQSNIDQLRQTLSELALQADETQLSEFSDYQLTSPFEETVSSWTTPDTATNDRSGTSGSSVDSNSIDGLNSPLGFLQAALPGLSPERLTQALAEHENSEIDLWDVVACILSEESIRELEERGLDGLEEDDESDFTIPPEIEWEFVEPKKRNTKKPPQSTKKKQKPTKIALADVRQQHHVRVTYPSTAPNKTANDSPALADPWTQLSSLSSHLSTLLPPHPPSTFLSYFHSPSHSTSYDALRSALQSICKEPLQGLRSDEHTTILFTLLDIILPEYESSDDQHRARVIQDIELAVLATEGRGDEALDLVNLLRELDSSSDLGIQHVSPKSPIDASTEVIPPASSSLAKFNTTSRPHTNSISKLPDGPPPVPPPPPSKVKPKPPGSSGNRPSPFQWQAVQSRKPAQKAPQRISHHVPTYNKNVNGVKVDRSGTKGAWGTAVSGTVVGGAKSTADADADEFRRRVGETMKRRDEALREASRMWRKGGGAKMRGGEIAFYFAEQARQLQEVARQEALNAARAMVAAKRQVSPLKNLQRSENHDTIDLHGTTVAEAITIVREILAEDGAVSRTKPMKIITGRGSHSVNNVSVLKPAIKKALMEDGWSVAMWDAGLVVRK</sequence>
<proteinExistence type="predicted"/>
<dbReference type="SUPFAM" id="SSF160443">
    <property type="entry name" value="SMR domain-like"/>
    <property type="match status" value="1"/>
</dbReference>
<dbReference type="Gene3D" id="3.30.1370.110">
    <property type="match status" value="1"/>
</dbReference>
<feature type="compositionally biased region" description="Polar residues" evidence="1">
    <location>
        <begin position="80"/>
        <end position="94"/>
    </location>
</feature>
<protein>
    <recommendedName>
        <fullName evidence="2">Smr domain-containing protein</fullName>
    </recommendedName>
</protein>